<dbReference type="PROSITE" id="PS50994">
    <property type="entry name" value="INTEGRASE"/>
    <property type="match status" value="1"/>
</dbReference>
<feature type="domain" description="Integrase catalytic" evidence="1">
    <location>
        <begin position="1"/>
        <end position="124"/>
    </location>
</feature>
<accession>T1A1A7</accession>
<protein>
    <submittedName>
        <fullName evidence="2">Integrase catalytic region</fullName>
    </submittedName>
</protein>
<comment type="caution">
    <text evidence="2">The sequence shown here is derived from an EMBL/GenBank/DDBJ whole genome shotgun (WGS) entry which is preliminary data.</text>
</comment>
<name>T1A1A7_9ZZZZ</name>
<dbReference type="InterPro" id="IPR036397">
    <property type="entry name" value="RNaseH_sf"/>
</dbReference>
<dbReference type="AlphaFoldDB" id="T1A1A7"/>
<dbReference type="GO" id="GO:0015074">
    <property type="term" value="P:DNA integration"/>
    <property type="evidence" value="ECO:0007669"/>
    <property type="project" value="InterPro"/>
</dbReference>
<organism evidence="2">
    <name type="scientific">mine drainage metagenome</name>
    <dbReference type="NCBI Taxonomy" id="410659"/>
    <lineage>
        <taxon>unclassified sequences</taxon>
        <taxon>metagenomes</taxon>
        <taxon>ecological metagenomes</taxon>
    </lineage>
</organism>
<dbReference type="SUPFAM" id="SSF53098">
    <property type="entry name" value="Ribonuclease H-like"/>
    <property type="match status" value="1"/>
</dbReference>
<dbReference type="InterPro" id="IPR001584">
    <property type="entry name" value="Integrase_cat-core"/>
</dbReference>
<dbReference type="GO" id="GO:0003676">
    <property type="term" value="F:nucleic acid binding"/>
    <property type="evidence" value="ECO:0007669"/>
    <property type="project" value="InterPro"/>
</dbReference>
<dbReference type="EMBL" id="AUZY01007231">
    <property type="protein sequence ID" value="EQD50652.1"/>
    <property type="molecule type" value="Genomic_DNA"/>
</dbReference>
<reference evidence="2" key="1">
    <citation type="submission" date="2013-08" db="EMBL/GenBank/DDBJ databases">
        <authorList>
            <person name="Mendez C."/>
            <person name="Richter M."/>
            <person name="Ferrer M."/>
            <person name="Sanchez J."/>
        </authorList>
    </citation>
    <scope>NUCLEOTIDE SEQUENCE</scope>
</reference>
<dbReference type="Gene3D" id="3.30.420.10">
    <property type="entry name" value="Ribonuclease H-like superfamily/Ribonuclease H"/>
    <property type="match status" value="1"/>
</dbReference>
<sequence length="124" mass="14070">MHQGDFDGAQGVYHINAVDEVTQFEVVATVERISEAYLIPALQVLLEDFPFVIRGFHSDNGSEYINRRVAEMLGTLLVDFTKSRSRHSNDHALVESKNGAVVRKHRGYAHLPQKYTARLNAFNR</sequence>
<gene>
    <name evidence="2" type="ORF">B1B_11165</name>
</gene>
<evidence type="ECO:0000259" key="1">
    <source>
        <dbReference type="PROSITE" id="PS50994"/>
    </source>
</evidence>
<reference evidence="2" key="2">
    <citation type="journal article" date="2014" name="ISME J.">
        <title>Microbial stratification in low pH oxic and suboxic macroscopic growths along an acid mine drainage.</title>
        <authorList>
            <person name="Mendez-Garcia C."/>
            <person name="Mesa V."/>
            <person name="Sprenger R.R."/>
            <person name="Richter M."/>
            <person name="Diez M.S."/>
            <person name="Solano J."/>
            <person name="Bargiela R."/>
            <person name="Golyshina O.V."/>
            <person name="Manteca A."/>
            <person name="Ramos J.L."/>
            <person name="Gallego J.R."/>
            <person name="Llorente I."/>
            <person name="Martins Dos Santos V.A."/>
            <person name="Jensen O.N."/>
            <person name="Pelaez A.I."/>
            <person name="Sanchez J."/>
            <person name="Ferrer M."/>
        </authorList>
    </citation>
    <scope>NUCLEOTIDE SEQUENCE</scope>
</reference>
<evidence type="ECO:0000313" key="2">
    <source>
        <dbReference type="EMBL" id="EQD50652.1"/>
    </source>
</evidence>
<proteinExistence type="predicted"/>
<dbReference type="InterPro" id="IPR012337">
    <property type="entry name" value="RNaseH-like_sf"/>
</dbReference>